<name>M4ZRU6_9ACTN</name>
<keyword evidence="1" id="KW-0560">Oxidoreductase</keyword>
<proteinExistence type="predicted"/>
<dbReference type="SUPFAM" id="SSF51197">
    <property type="entry name" value="Clavaminate synthase-like"/>
    <property type="match status" value="1"/>
</dbReference>
<accession>M4ZRU6</accession>
<dbReference type="Pfam" id="PF02668">
    <property type="entry name" value="TauD"/>
    <property type="match status" value="1"/>
</dbReference>
<keyword evidence="5" id="KW-0223">Dioxygenase</keyword>
<dbReference type="Gene3D" id="3.60.130.10">
    <property type="entry name" value="Clavaminate synthase-like"/>
    <property type="match status" value="1"/>
</dbReference>
<gene>
    <name evidence="5" type="primary">mra24</name>
</gene>
<dbReference type="EMBL" id="AB746937">
    <property type="protein sequence ID" value="BAM98985.1"/>
    <property type="molecule type" value="Genomic_DNA"/>
</dbReference>
<feature type="domain" description="TauD/TfdA-like" evidence="4">
    <location>
        <begin position="25"/>
        <end position="190"/>
    </location>
</feature>
<sequence length="217" mass="23081">MSQLTVSAPRFGDEAATRATPLSVSPTAEERAAVVDQMKRYQFVVIAAGEAKGAAETLGFLAETFELGEPSVPEIYRSHGPGDPLSDIRKDASSTHPGFATGTGQPMHVDGLLEPLGAVRTSLLHCVRQASTGGRTILFDACAVFDRLRAEDPPAANALLAEGVLERFTTIPGVHESSVGPAFKVDENGRTLCRFSDGPTERWHLVRALHTTSFPAA</sequence>
<dbReference type="InterPro" id="IPR042098">
    <property type="entry name" value="TauD-like_sf"/>
</dbReference>
<organism evidence="5">
    <name type="scientific">Streptosporangium amethystogenes</name>
    <dbReference type="NCBI Taxonomy" id="2002"/>
    <lineage>
        <taxon>Bacteria</taxon>
        <taxon>Bacillati</taxon>
        <taxon>Actinomycetota</taxon>
        <taxon>Actinomycetes</taxon>
        <taxon>Streptosporangiales</taxon>
        <taxon>Streptosporangiaceae</taxon>
        <taxon>Streptosporangium</taxon>
    </lineage>
</organism>
<evidence type="ECO:0000259" key="4">
    <source>
        <dbReference type="Pfam" id="PF02668"/>
    </source>
</evidence>
<evidence type="ECO:0000256" key="2">
    <source>
        <dbReference type="ARBA" id="ARBA00023004"/>
    </source>
</evidence>
<feature type="region of interest" description="Disordered" evidence="3">
    <location>
        <begin position="79"/>
        <end position="105"/>
    </location>
</feature>
<dbReference type="GO" id="GO:0051213">
    <property type="term" value="F:dioxygenase activity"/>
    <property type="evidence" value="ECO:0007669"/>
    <property type="project" value="UniProtKB-KW"/>
</dbReference>
<evidence type="ECO:0000256" key="3">
    <source>
        <dbReference type="SAM" id="MobiDB-lite"/>
    </source>
</evidence>
<evidence type="ECO:0000256" key="1">
    <source>
        <dbReference type="ARBA" id="ARBA00023002"/>
    </source>
</evidence>
<dbReference type="AlphaFoldDB" id="M4ZRU6"/>
<keyword evidence="2" id="KW-0408">Iron</keyword>
<evidence type="ECO:0000313" key="5">
    <source>
        <dbReference type="EMBL" id="BAM98985.1"/>
    </source>
</evidence>
<dbReference type="InterPro" id="IPR003819">
    <property type="entry name" value="TauD/TfdA-like"/>
</dbReference>
<reference evidence="5" key="1">
    <citation type="journal article" date="2013" name="Med. Chem. Commun.">
        <title>The muraminomicin biosynthetic gene cluster and enzymatic formation of the 2-deoxyaminoribosyl appendage.</title>
        <authorList>
            <person name="Chi X."/>
            <person name="Baba S."/>
            <person name="Tibrewal N."/>
            <person name="Funabashi M."/>
            <person name="Nonaka K."/>
            <person name="Van Lanen S.G."/>
        </authorList>
    </citation>
    <scope>NUCLEOTIDE SEQUENCE</scope>
    <source>
        <strain evidence="5">SANK 60709</strain>
    </source>
</reference>
<protein>
    <submittedName>
        <fullName evidence="5">Putative dioxygenase</fullName>
    </submittedName>
</protein>
<feature type="region of interest" description="Disordered" evidence="3">
    <location>
        <begin position="1"/>
        <end position="26"/>
    </location>
</feature>